<evidence type="ECO:0000313" key="3">
    <source>
        <dbReference type="EMBL" id="BBO79851.1"/>
    </source>
</evidence>
<dbReference type="KEGG" id="dov:DSCO28_04170"/>
<name>A0A5K7ZG02_9BACT</name>
<dbReference type="AlphaFoldDB" id="A0A5K7ZG02"/>
<evidence type="ECO:0000256" key="2">
    <source>
        <dbReference type="SAM" id="MobiDB-lite"/>
    </source>
</evidence>
<dbReference type="Proteomes" id="UP000425960">
    <property type="component" value="Chromosome"/>
</dbReference>
<accession>A0A5K7ZG02</accession>
<reference evidence="3 4" key="1">
    <citation type="submission" date="2019-11" db="EMBL/GenBank/DDBJ databases">
        <title>Comparative genomics of hydrocarbon-degrading Desulfosarcina strains.</title>
        <authorList>
            <person name="Watanabe M."/>
            <person name="Kojima H."/>
            <person name="Fukui M."/>
        </authorList>
    </citation>
    <scope>NUCLEOTIDE SEQUENCE [LARGE SCALE GENOMIC DNA]</scope>
    <source>
        <strain evidence="3 4">28bB2T</strain>
    </source>
</reference>
<sequence length="88" mass="10821">MRYRRARFTEMTMHPESETDPEKYQKWLKRKSELLEEIDQHEHQLATLKAQLKQTPKHITWGELEDKDKFNRLLPSRKRLICNSPMNW</sequence>
<keyword evidence="1" id="KW-0175">Coiled coil</keyword>
<dbReference type="RefSeq" id="WP_155320956.1">
    <property type="nucleotide sequence ID" value="NZ_AP021876.1"/>
</dbReference>
<proteinExistence type="predicted"/>
<protein>
    <submittedName>
        <fullName evidence="3">Uncharacterized protein</fullName>
    </submittedName>
</protein>
<evidence type="ECO:0000256" key="1">
    <source>
        <dbReference type="SAM" id="Coils"/>
    </source>
</evidence>
<gene>
    <name evidence="3" type="ORF">DSCO28_04170</name>
</gene>
<evidence type="ECO:0000313" key="4">
    <source>
        <dbReference type="Proteomes" id="UP000425960"/>
    </source>
</evidence>
<dbReference type="EMBL" id="AP021876">
    <property type="protein sequence ID" value="BBO79851.1"/>
    <property type="molecule type" value="Genomic_DNA"/>
</dbReference>
<feature type="region of interest" description="Disordered" evidence="2">
    <location>
        <begin position="1"/>
        <end position="22"/>
    </location>
</feature>
<organism evidence="3 4">
    <name type="scientific">Desulfosarcina ovata subsp. sediminis</name>
    <dbReference type="NCBI Taxonomy" id="885957"/>
    <lineage>
        <taxon>Bacteria</taxon>
        <taxon>Pseudomonadati</taxon>
        <taxon>Thermodesulfobacteriota</taxon>
        <taxon>Desulfobacteria</taxon>
        <taxon>Desulfobacterales</taxon>
        <taxon>Desulfosarcinaceae</taxon>
        <taxon>Desulfosarcina</taxon>
    </lineage>
</organism>
<feature type="coiled-coil region" evidence="1">
    <location>
        <begin position="24"/>
        <end position="51"/>
    </location>
</feature>
<feature type="compositionally biased region" description="Basic and acidic residues" evidence="2">
    <location>
        <begin position="13"/>
        <end position="22"/>
    </location>
</feature>